<dbReference type="Proteomes" id="UP001600165">
    <property type="component" value="Unassembled WGS sequence"/>
</dbReference>
<reference evidence="1 2" key="1">
    <citation type="submission" date="2024-10" db="EMBL/GenBank/DDBJ databases">
        <authorList>
            <person name="Ratan Roy A."/>
            <person name="Morales Sandoval P.H."/>
            <person name="De Los Santos Villalobos S."/>
            <person name="Chakraborty S."/>
            <person name="Mukherjee J."/>
        </authorList>
    </citation>
    <scope>NUCLEOTIDE SEQUENCE [LARGE SCALE GENOMIC DNA]</scope>
    <source>
        <strain evidence="1 2">S1</strain>
    </source>
</reference>
<protein>
    <submittedName>
        <fullName evidence="1">Uncharacterized protein</fullName>
    </submittedName>
</protein>
<evidence type="ECO:0000313" key="2">
    <source>
        <dbReference type="Proteomes" id="UP001600165"/>
    </source>
</evidence>
<keyword evidence="2" id="KW-1185">Reference proteome</keyword>
<dbReference type="EMBL" id="JBHZOL010000044">
    <property type="protein sequence ID" value="MFE4105989.1"/>
    <property type="molecule type" value="Genomic_DNA"/>
</dbReference>
<sequence>MPLPYEDDLKQLIGGQVCHAGISQEGYPYLIIAKNAESRFFCVIAQCDAEDNGPGFLHLSERQGQVAEANG</sequence>
<comment type="caution">
    <text evidence="1">The sequence shown here is derived from an EMBL/GenBank/DDBJ whole genome shotgun (WGS) entry which is preliminary data.</text>
</comment>
<accession>A0ABW6ID60</accession>
<proteinExistence type="predicted"/>
<organism evidence="1 2">
    <name type="scientific">Almyronema epifaneia S1</name>
    <dbReference type="NCBI Taxonomy" id="2991925"/>
    <lineage>
        <taxon>Bacteria</taxon>
        <taxon>Bacillati</taxon>
        <taxon>Cyanobacteriota</taxon>
        <taxon>Cyanophyceae</taxon>
        <taxon>Nodosilineales</taxon>
        <taxon>Nodosilineaceae</taxon>
        <taxon>Almyronema</taxon>
        <taxon>Almyronema epifaneia</taxon>
    </lineage>
</organism>
<gene>
    <name evidence="1" type="ORF">ACFVKH_06870</name>
</gene>
<evidence type="ECO:0000313" key="1">
    <source>
        <dbReference type="EMBL" id="MFE4105989.1"/>
    </source>
</evidence>
<name>A0ABW6ID60_9CYAN</name>